<dbReference type="InterPro" id="IPR004360">
    <property type="entry name" value="Glyas_Fos-R_dOase_dom"/>
</dbReference>
<dbReference type="SUPFAM" id="SSF54593">
    <property type="entry name" value="Glyoxalase/Bleomycin resistance protein/Dihydroxybiphenyl dioxygenase"/>
    <property type="match status" value="1"/>
</dbReference>
<sequence length="142" mass="16331">MNVFHLAYTVTDLDSARRFYGELLGCQEGRSTETWIDFNFFGNQLSLHVGEVVKRSKTTSKVDDISVPMPHFGCVLDWDSFHDLADKLKSAEVLFIIEPTSRFKGKPGEQVTMFFEDPFQNAIEFKTYQKTSEIFGGKMARW</sequence>
<proteinExistence type="predicted"/>
<dbReference type="Pfam" id="PF00903">
    <property type="entry name" value="Glyoxalase"/>
    <property type="match status" value="1"/>
</dbReference>
<gene>
    <name evidence="2" type="ORF">METZ01_LOCUS397418</name>
</gene>
<dbReference type="PANTHER" id="PTHR39434">
    <property type="match status" value="1"/>
</dbReference>
<dbReference type="AlphaFoldDB" id="A0A382VDI8"/>
<protein>
    <recommendedName>
        <fullName evidence="1">VOC domain-containing protein</fullName>
    </recommendedName>
</protein>
<evidence type="ECO:0000313" key="2">
    <source>
        <dbReference type="EMBL" id="SVD44564.1"/>
    </source>
</evidence>
<name>A0A382VDI8_9ZZZZ</name>
<organism evidence="2">
    <name type="scientific">marine metagenome</name>
    <dbReference type="NCBI Taxonomy" id="408172"/>
    <lineage>
        <taxon>unclassified sequences</taxon>
        <taxon>metagenomes</taxon>
        <taxon>ecological metagenomes</taxon>
    </lineage>
</organism>
<dbReference type="InterPro" id="IPR029068">
    <property type="entry name" value="Glyas_Bleomycin-R_OHBP_Dase"/>
</dbReference>
<dbReference type="PROSITE" id="PS51819">
    <property type="entry name" value="VOC"/>
    <property type="match status" value="1"/>
</dbReference>
<evidence type="ECO:0000259" key="1">
    <source>
        <dbReference type="PROSITE" id="PS51819"/>
    </source>
</evidence>
<feature type="domain" description="VOC" evidence="1">
    <location>
        <begin position="2"/>
        <end position="128"/>
    </location>
</feature>
<reference evidence="2" key="1">
    <citation type="submission" date="2018-05" db="EMBL/GenBank/DDBJ databases">
        <authorList>
            <person name="Lanie J.A."/>
            <person name="Ng W.-L."/>
            <person name="Kazmierczak K.M."/>
            <person name="Andrzejewski T.M."/>
            <person name="Davidsen T.M."/>
            <person name="Wayne K.J."/>
            <person name="Tettelin H."/>
            <person name="Glass J.I."/>
            <person name="Rusch D."/>
            <person name="Podicherti R."/>
            <person name="Tsui H.-C.T."/>
            <person name="Winkler M.E."/>
        </authorList>
    </citation>
    <scope>NUCLEOTIDE SEQUENCE</scope>
</reference>
<dbReference type="InterPro" id="IPR037523">
    <property type="entry name" value="VOC_core"/>
</dbReference>
<dbReference type="PANTHER" id="PTHR39434:SF1">
    <property type="entry name" value="VOC DOMAIN-CONTAINING PROTEIN"/>
    <property type="match status" value="1"/>
</dbReference>
<dbReference type="Gene3D" id="3.10.180.10">
    <property type="entry name" value="2,3-Dihydroxybiphenyl 1,2-Dioxygenase, domain 1"/>
    <property type="match status" value="1"/>
</dbReference>
<dbReference type="CDD" id="cd08357">
    <property type="entry name" value="VOC_like"/>
    <property type="match status" value="1"/>
</dbReference>
<accession>A0A382VDI8</accession>
<dbReference type="EMBL" id="UINC01151140">
    <property type="protein sequence ID" value="SVD44564.1"/>
    <property type="molecule type" value="Genomic_DNA"/>
</dbReference>